<accession>A0A106BYE7</accession>
<evidence type="ECO:0000256" key="3">
    <source>
        <dbReference type="SAM" id="Phobius"/>
    </source>
</evidence>
<gene>
    <name evidence="4" type="ORF">AWJ07_19150</name>
</gene>
<reference evidence="4 5" key="1">
    <citation type="submission" date="2016-01" db="EMBL/GenBank/DDBJ databases">
        <title>Draft genome of the antarctic isolate Shewanella frigidimarina Ag06-30.</title>
        <authorList>
            <person name="Parmeciano Di Noto G."/>
            <person name="Vazquez S."/>
            <person name="Mac Cormack W."/>
            <person name="Iriarte A."/>
            <person name="Quiroga C."/>
        </authorList>
    </citation>
    <scope>NUCLEOTIDE SEQUENCE [LARGE SCALE GENOMIC DNA]</scope>
    <source>
        <strain evidence="4 5">Ag06-30</strain>
    </source>
</reference>
<dbReference type="Pfam" id="PF04519">
    <property type="entry name" value="Bactofilin"/>
    <property type="match status" value="1"/>
</dbReference>
<dbReference type="PANTHER" id="PTHR35024">
    <property type="entry name" value="HYPOTHETICAL CYTOSOLIC PROTEIN"/>
    <property type="match status" value="1"/>
</dbReference>
<evidence type="ECO:0000313" key="4">
    <source>
        <dbReference type="EMBL" id="KVX00899.1"/>
    </source>
</evidence>
<dbReference type="EMBL" id="LRDC01000031">
    <property type="protein sequence ID" value="KVX00899.1"/>
    <property type="molecule type" value="Genomic_DNA"/>
</dbReference>
<feature type="region of interest" description="Disordered" evidence="2">
    <location>
        <begin position="241"/>
        <end position="265"/>
    </location>
</feature>
<comment type="caution">
    <text evidence="4">The sequence shown here is derived from an EMBL/GenBank/DDBJ whole genome shotgun (WGS) entry which is preliminary data.</text>
</comment>
<dbReference type="Proteomes" id="UP000055702">
    <property type="component" value="Unassembled WGS sequence"/>
</dbReference>
<keyword evidence="3" id="KW-0812">Transmembrane</keyword>
<dbReference type="InterPro" id="IPR007607">
    <property type="entry name" value="BacA/B"/>
</dbReference>
<proteinExistence type="inferred from homology"/>
<evidence type="ECO:0000313" key="5">
    <source>
        <dbReference type="Proteomes" id="UP000055702"/>
    </source>
</evidence>
<evidence type="ECO:0000256" key="1">
    <source>
        <dbReference type="ARBA" id="ARBA00044755"/>
    </source>
</evidence>
<dbReference type="RefSeq" id="WP_059746639.1">
    <property type="nucleotide sequence ID" value="NZ_LRDC01000031.1"/>
</dbReference>
<keyword evidence="3" id="KW-1133">Transmembrane helix</keyword>
<name>A0A106BYE7_SHEFR</name>
<sequence>MNNKNKGMTYIGVDMALEGDIHLQGPAMIAGQTKGKISSTDQIKIEPSGVVEGEVFCQELRVSGLFKGKLHCNKLIIVSSGIVEGEVSSHQMEIYDGGQFIGMRTKGPESSGLPQVDSDRLVSQGETSSMSDNKTPISRGKLSLVAVAAIVIITTVVMQPTISSALNRTQAPPTDMNQANTQQYPFAESSVTEENAAALLQEMDQQTSFAEQAEELINAGQSDINVAMEDLHVLEQTSEALGDSQNVSDSGNTGQNGSTITTSNK</sequence>
<feature type="compositionally biased region" description="Polar residues" evidence="2">
    <location>
        <begin position="124"/>
        <end position="134"/>
    </location>
</feature>
<keyword evidence="3" id="KW-0472">Membrane</keyword>
<feature type="transmembrane region" description="Helical" evidence="3">
    <location>
        <begin position="142"/>
        <end position="162"/>
    </location>
</feature>
<protein>
    <recommendedName>
        <fullName evidence="6">Polymer-forming cytoskeletal protein</fullName>
    </recommendedName>
</protein>
<organism evidence="4">
    <name type="scientific">Shewanella frigidimarina</name>
    <dbReference type="NCBI Taxonomy" id="56812"/>
    <lineage>
        <taxon>Bacteria</taxon>
        <taxon>Pseudomonadati</taxon>
        <taxon>Pseudomonadota</taxon>
        <taxon>Gammaproteobacteria</taxon>
        <taxon>Alteromonadales</taxon>
        <taxon>Shewanellaceae</taxon>
        <taxon>Shewanella</taxon>
    </lineage>
</organism>
<evidence type="ECO:0000256" key="2">
    <source>
        <dbReference type="SAM" id="MobiDB-lite"/>
    </source>
</evidence>
<evidence type="ECO:0008006" key="6">
    <source>
        <dbReference type="Google" id="ProtNLM"/>
    </source>
</evidence>
<dbReference type="PANTHER" id="PTHR35024:SF4">
    <property type="entry name" value="POLYMER-FORMING CYTOSKELETAL PROTEIN"/>
    <property type="match status" value="1"/>
</dbReference>
<dbReference type="AlphaFoldDB" id="A0A106BYE7"/>
<feature type="region of interest" description="Disordered" evidence="2">
    <location>
        <begin position="105"/>
        <end position="134"/>
    </location>
</feature>
<comment type="similarity">
    <text evidence="1">Belongs to the bactofilin family.</text>
</comment>